<dbReference type="Proteomes" id="UP001054837">
    <property type="component" value="Unassembled WGS sequence"/>
</dbReference>
<keyword evidence="2" id="KW-1185">Reference proteome</keyword>
<organism evidence="1 2">
    <name type="scientific">Caerostris darwini</name>
    <dbReference type="NCBI Taxonomy" id="1538125"/>
    <lineage>
        <taxon>Eukaryota</taxon>
        <taxon>Metazoa</taxon>
        <taxon>Ecdysozoa</taxon>
        <taxon>Arthropoda</taxon>
        <taxon>Chelicerata</taxon>
        <taxon>Arachnida</taxon>
        <taxon>Araneae</taxon>
        <taxon>Araneomorphae</taxon>
        <taxon>Entelegynae</taxon>
        <taxon>Araneoidea</taxon>
        <taxon>Araneidae</taxon>
        <taxon>Caerostris</taxon>
    </lineage>
</organism>
<comment type="caution">
    <text evidence="1">The sequence shown here is derived from an EMBL/GenBank/DDBJ whole genome shotgun (WGS) entry which is preliminary data.</text>
</comment>
<evidence type="ECO:0000313" key="1">
    <source>
        <dbReference type="EMBL" id="GIX81778.1"/>
    </source>
</evidence>
<accession>A0AAV4NAU8</accession>
<proteinExistence type="predicted"/>
<dbReference type="AlphaFoldDB" id="A0AAV4NAU8"/>
<evidence type="ECO:0000313" key="2">
    <source>
        <dbReference type="Proteomes" id="UP001054837"/>
    </source>
</evidence>
<protein>
    <submittedName>
        <fullName evidence="1">Uncharacterized protein</fullName>
    </submittedName>
</protein>
<dbReference type="EMBL" id="BPLQ01001442">
    <property type="protein sequence ID" value="GIX81778.1"/>
    <property type="molecule type" value="Genomic_DNA"/>
</dbReference>
<name>A0AAV4NAU8_9ARAC</name>
<sequence>MSSSSEQMTLQPTWWNSLIPFSLALGENATIYARGSDPRRRISSQRATNGEVLLVGETLKKTRVSLQSRKKAMSDAVCFVHPDEDLCPLFGRS</sequence>
<reference evidence="1 2" key="1">
    <citation type="submission" date="2021-06" db="EMBL/GenBank/DDBJ databases">
        <title>Caerostris darwini draft genome.</title>
        <authorList>
            <person name="Kono N."/>
            <person name="Arakawa K."/>
        </authorList>
    </citation>
    <scope>NUCLEOTIDE SEQUENCE [LARGE SCALE GENOMIC DNA]</scope>
</reference>
<gene>
    <name evidence="1" type="ORF">CDAR_555861</name>
</gene>